<comment type="caution">
    <text evidence="5">The sequence shown here is derived from an EMBL/GenBank/DDBJ whole genome shotgun (WGS) entry which is preliminary data.</text>
</comment>
<reference evidence="5 6" key="1">
    <citation type="submission" date="2017-07" db="EMBL/GenBank/DDBJ databases">
        <title>First draft Genome Sequence of Nocardia cerradoensis isolated from human infection.</title>
        <authorList>
            <person name="Carrasco G."/>
        </authorList>
    </citation>
    <scope>NUCLEOTIDE SEQUENCE [LARGE SCALE GENOMIC DNA]</scope>
    <source>
        <strain evidence="5 6">CNM20130759</strain>
    </source>
</reference>
<dbReference type="NCBIfam" id="NF045629">
    <property type="entry name" value="monooxsub_HsaA"/>
    <property type="match status" value="1"/>
</dbReference>
<dbReference type="InterPro" id="IPR036250">
    <property type="entry name" value="AcylCo_DH-like_C"/>
</dbReference>
<dbReference type="RefSeq" id="WP_039778607.1">
    <property type="nucleotide sequence ID" value="NZ_JAAXOR010000001.1"/>
</dbReference>
<dbReference type="AlphaFoldDB" id="A0A231GTJ7"/>
<dbReference type="Pfam" id="PF08028">
    <property type="entry name" value="Acyl-CoA_dh_2"/>
    <property type="match status" value="1"/>
</dbReference>
<dbReference type="PANTHER" id="PTHR48083">
    <property type="entry name" value="MEDIUM-CHAIN SPECIFIC ACYL-COA DEHYDROGENASE, MITOCHONDRIAL-RELATED"/>
    <property type="match status" value="1"/>
</dbReference>
<keyword evidence="6" id="KW-1185">Reference proteome</keyword>
<dbReference type="PIRSF" id="PIRSF016578">
    <property type="entry name" value="HsaA"/>
    <property type="match status" value="1"/>
</dbReference>
<evidence type="ECO:0000313" key="5">
    <source>
        <dbReference type="EMBL" id="OXR39875.1"/>
    </source>
</evidence>
<dbReference type="Pfam" id="PF02771">
    <property type="entry name" value="Acyl-CoA_dh_N"/>
    <property type="match status" value="1"/>
</dbReference>
<dbReference type="EMBL" id="NGAF01000054">
    <property type="protein sequence ID" value="OXR39875.1"/>
    <property type="molecule type" value="Genomic_DNA"/>
</dbReference>
<dbReference type="EC" id="1.14.14.12" evidence="5"/>
<evidence type="ECO:0000259" key="3">
    <source>
        <dbReference type="Pfam" id="PF02771"/>
    </source>
</evidence>
<dbReference type="InterPro" id="IPR050741">
    <property type="entry name" value="Acyl-CoA_dehydrogenase"/>
</dbReference>
<dbReference type="Proteomes" id="UP000215506">
    <property type="component" value="Unassembled WGS sequence"/>
</dbReference>
<evidence type="ECO:0000256" key="1">
    <source>
        <dbReference type="ARBA" id="ARBA00023002"/>
    </source>
</evidence>
<dbReference type="Gene3D" id="1.20.140.10">
    <property type="entry name" value="Butyryl-CoA Dehydrogenase, subunit A, domain 3"/>
    <property type="match status" value="1"/>
</dbReference>
<comment type="similarity">
    <text evidence="2">Belongs to the HpaH/HsaA monooxygenase family.</text>
</comment>
<dbReference type="SUPFAM" id="SSF56645">
    <property type="entry name" value="Acyl-CoA dehydrogenase NM domain-like"/>
    <property type="match status" value="1"/>
</dbReference>
<dbReference type="InterPro" id="IPR046373">
    <property type="entry name" value="Acyl-CoA_Oxase/DH_mid-dom_sf"/>
</dbReference>
<dbReference type="SUPFAM" id="SSF47203">
    <property type="entry name" value="Acyl-CoA dehydrogenase C-terminal domain-like"/>
    <property type="match status" value="1"/>
</dbReference>
<evidence type="ECO:0000259" key="4">
    <source>
        <dbReference type="Pfam" id="PF08028"/>
    </source>
</evidence>
<organism evidence="5 6">
    <name type="scientific">Nocardia cerradoensis</name>
    <dbReference type="NCBI Taxonomy" id="85688"/>
    <lineage>
        <taxon>Bacteria</taxon>
        <taxon>Bacillati</taxon>
        <taxon>Actinomycetota</taxon>
        <taxon>Actinomycetes</taxon>
        <taxon>Mycobacteriales</taxon>
        <taxon>Nocardiaceae</taxon>
        <taxon>Nocardia</taxon>
    </lineage>
</organism>
<dbReference type="GO" id="GO:0050660">
    <property type="term" value="F:flavin adenine dinucleotide binding"/>
    <property type="evidence" value="ECO:0007669"/>
    <property type="project" value="InterPro"/>
</dbReference>
<dbReference type="InterPro" id="IPR009100">
    <property type="entry name" value="AcylCoA_DH/oxidase_NM_dom_sf"/>
</dbReference>
<dbReference type="GO" id="GO:0005737">
    <property type="term" value="C:cytoplasm"/>
    <property type="evidence" value="ECO:0007669"/>
    <property type="project" value="TreeGrafter"/>
</dbReference>
<dbReference type="GO" id="GO:0033539">
    <property type="term" value="P:fatty acid beta-oxidation using acyl-CoA dehydrogenase"/>
    <property type="evidence" value="ECO:0007669"/>
    <property type="project" value="TreeGrafter"/>
</dbReference>
<evidence type="ECO:0000256" key="2">
    <source>
        <dbReference type="ARBA" id="ARBA00049661"/>
    </source>
</evidence>
<dbReference type="InterPro" id="IPR054617">
    <property type="entry name" value="HsaA"/>
</dbReference>
<feature type="domain" description="Acyl-CoA dehydrogenase/oxidase N-terminal" evidence="3">
    <location>
        <begin position="16"/>
        <end position="90"/>
    </location>
</feature>
<dbReference type="GO" id="GO:0036383">
    <property type="term" value="F:3-hydroxy-9,10-secoandrosta-1,3,5(10)-triene-9,17-dione monooxygenase activity"/>
    <property type="evidence" value="ECO:0007669"/>
    <property type="project" value="UniProtKB-EC"/>
</dbReference>
<proteinExistence type="inferred from homology"/>
<dbReference type="PANTHER" id="PTHR48083:SF19">
    <property type="entry name" value="FLAVIN-DEPENDENT MONOOXYGENASE, OXYGENASE SUBUNIT HSAA"/>
    <property type="match status" value="1"/>
</dbReference>
<protein>
    <submittedName>
        <fullName evidence="5">Flavin-dependent monooxygenase, oxygenase subunit HsaA</fullName>
        <ecNumber evidence="5">1.14.14.12</ecNumber>
    </submittedName>
</protein>
<dbReference type="InterPro" id="IPR013107">
    <property type="entry name" value="Acyl-CoA_DH_C"/>
</dbReference>
<accession>A0A231GTJ7</accession>
<sequence length="388" mass="42469">MSNDVLSRVRALLPGIRARAEEADRQRRVPAESIAELADAGVFRLLQPKRYGGLEHNPAELYESVRAIAGACPSTGWVASVLGVHPWQISLFEERAQDDVWKAAPDALVSSSYAPTGELVEVEGGYRLSGRWSFSSGSDHCQWVLLGTLCFHGAGGPPEYLTALVPRSDYTVEDVWDVIGLSGTGSNDIVIDDAFVPAYRAYSSLEQDRLVGPGQAVNTSPIYTLPFGMVFSYAITNAIVGAAQGAYTAHVERMKERVRLSYGGQKVAEDPFAHVRVARAAGEIEAAELTLDHNVAEQMRYVEAGEKIPERIRLRARRDQVLGTERALRAIEILFENSGGHSIKRGNPIERHWRDAHAGTVHVINDVERALAMYGRGEFGVPIDAGMY</sequence>
<name>A0A231GTJ7_9NOCA</name>
<dbReference type="InterPro" id="IPR037069">
    <property type="entry name" value="AcylCoA_DH/ox_N_sf"/>
</dbReference>
<dbReference type="GO" id="GO:0003995">
    <property type="term" value="F:acyl-CoA dehydrogenase activity"/>
    <property type="evidence" value="ECO:0007669"/>
    <property type="project" value="TreeGrafter"/>
</dbReference>
<feature type="domain" description="Acyl-CoA dehydrogenase C-terminal" evidence="4">
    <location>
        <begin position="235"/>
        <end position="365"/>
    </location>
</feature>
<dbReference type="Gene3D" id="2.40.110.10">
    <property type="entry name" value="Butyryl-CoA Dehydrogenase, subunit A, domain 2"/>
    <property type="match status" value="1"/>
</dbReference>
<dbReference type="Gene3D" id="1.10.540.10">
    <property type="entry name" value="Acyl-CoA dehydrogenase/oxidase, N-terminal domain"/>
    <property type="match status" value="1"/>
</dbReference>
<keyword evidence="1 5" id="KW-0560">Oxidoreductase</keyword>
<keyword evidence="5" id="KW-0503">Monooxygenase</keyword>
<evidence type="ECO:0000313" key="6">
    <source>
        <dbReference type="Proteomes" id="UP000215506"/>
    </source>
</evidence>
<dbReference type="InterPro" id="IPR013786">
    <property type="entry name" value="AcylCoA_DH/ox_N"/>
</dbReference>
<gene>
    <name evidence="5" type="primary">hsaA_5</name>
    <name evidence="5" type="ORF">B7C42_08050</name>
</gene>